<dbReference type="Ensembl" id="ENSGMOT00000076810.1">
    <property type="protein sequence ID" value="ENSGMOP00000029664.1"/>
    <property type="gene ID" value="ENSGMOG00000025456.1"/>
</dbReference>
<evidence type="ECO:0008006" key="3">
    <source>
        <dbReference type="Google" id="ProtNLM"/>
    </source>
</evidence>
<proteinExistence type="predicted"/>
<reference evidence="1" key="1">
    <citation type="submission" date="2025-08" db="UniProtKB">
        <authorList>
            <consortium name="Ensembl"/>
        </authorList>
    </citation>
    <scope>IDENTIFICATION</scope>
</reference>
<dbReference type="GO" id="GO:0005737">
    <property type="term" value="C:cytoplasm"/>
    <property type="evidence" value="ECO:0007669"/>
    <property type="project" value="TreeGrafter"/>
</dbReference>
<evidence type="ECO:0000313" key="2">
    <source>
        <dbReference type="Proteomes" id="UP000694546"/>
    </source>
</evidence>
<dbReference type="Proteomes" id="UP000694546">
    <property type="component" value="Chromosome 12"/>
</dbReference>
<name>A0A8C5ACY7_GADMO</name>
<reference evidence="1" key="2">
    <citation type="submission" date="2025-09" db="UniProtKB">
        <authorList>
            <consortium name="Ensembl"/>
        </authorList>
    </citation>
    <scope>IDENTIFICATION</scope>
</reference>
<dbReference type="AlphaFoldDB" id="A0A8C5ACY7"/>
<keyword evidence="2" id="KW-1185">Reference proteome</keyword>
<dbReference type="PANTHER" id="PTHR16155:SF18">
    <property type="entry name" value="STERILE ALPHA MOTIF DOMAIN-CONTAINING PROTEIN 9-LIKE"/>
    <property type="match status" value="1"/>
</dbReference>
<organism evidence="1 2">
    <name type="scientific">Gadus morhua</name>
    <name type="common">Atlantic cod</name>
    <dbReference type="NCBI Taxonomy" id="8049"/>
    <lineage>
        <taxon>Eukaryota</taxon>
        <taxon>Metazoa</taxon>
        <taxon>Chordata</taxon>
        <taxon>Craniata</taxon>
        <taxon>Vertebrata</taxon>
        <taxon>Euteleostomi</taxon>
        <taxon>Actinopterygii</taxon>
        <taxon>Neopterygii</taxon>
        <taxon>Teleostei</taxon>
        <taxon>Neoteleostei</taxon>
        <taxon>Acanthomorphata</taxon>
        <taxon>Zeiogadaria</taxon>
        <taxon>Gadariae</taxon>
        <taxon>Gadiformes</taxon>
        <taxon>Gadoidei</taxon>
        <taxon>Gadidae</taxon>
        <taxon>Gadus</taxon>
    </lineage>
</organism>
<dbReference type="OMA" id="VFEFFNG"/>
<dbReference type="GeneTree" id="ENSGT00390000013973"/>
<sequence>MEQFVSFVCKPEVLLQARTLIIFLLLSPVLSEKDPIFDAYNAFYKNTEGENIISICESQSTFEKWRLLVEGKCDSDISQQAVWELSLSEINGTVKALGPLDQSSDTWLLPSSDSSVIVLTRKQKDLMTALDILCLNQCEKRDEEHSELLDDFKLRVEEEFFRGGKVKWWNFYLCEKPKAKPFIKRDKYEKLEKMIKTHSENSADVCKLLNLFHHPGCGGTTLAMHVMWGLRQQFRCAVLKDNTLPQTEIAIQVRKLVMLNEKPSPVLLLVDDSKDNVNAQNLVTCIKVAIEESCLSRTADAPTCHVIILNCVCSQNPQDLYHQHSTPSVVITSSITPKEQVEFEEKLLELRETHTKPENFYSFMIMKSNFDPKYVEGLVHNTLENFDFSTKKAQLFGFLSLLKTYVFASEISISLSEEYLGLKMFNWNEDNVLERMKPYSNFLIIDREECGGYKFLRILHHSIASACIEELERTYHLKVSHIIMSILHCDLFFTTKPKIGKGNLERSIQRILIERQSRKYGDERDTFSPLIEKIHKQQGKEMIQEIFTKASSRLVESASIPQALARYLYLNERDFPEALNWAEKAKNIRENSYTVNTIGQVYKNQLKSNIPSKKNGPPCNPEDLDANINSSKKAVTAFKRAQELANTEDELNEAPWDDDESEDNAAKSSYNFVGYMGVLEVAFMVYEMLSRLPFFEESDPSRKKYLQNFLKESLPITSVHMEDNEVNNRYIQVIKAHQLFLINLKPEVKEIFDILDCYFTYTKGNNSGKYYSKNRQHISDHHNKFVKLFCASPEERQRERDCNPNLNVKMLIEERRTVLEEMHADTFAGILQHLDKSADAVEKIVKCYAYIQENEQLSHHRQKTKERINFIWSSVILYLLEPKSKCVKSYTQLCNLLLETLQQVSLDYPFPDPYYLALLLFWPVSPQETEIRTYVTAIQKSSRKHLSILFRKRSTVSHFYLGKENGLARLVSKPKLDECFTIPRNALVKLWLTGDIFRETEITSRLQRVTGLIEKGEVYAIYGKLQIPVRPAYIGTTRSGLSTEKVSFYIGFAINGPLAYDIQFEN</sequence>
<accession>A0A8C5ACY7</accession>
<protein>
    <recommendedName>
        <fullName evidence="3">Sterile alpha motif domain-containing protein 9-like</fullName>
    </recommendedName>
</protein>
<evidence type="ECO:0000313" key="1">
    <source>
        <dbReference type="Ensembl" id="ENSGMOP00000029664.1"/>
    </source>
</evidence>
<dbReference type="PANTHER" id="PTHR16155">
    <property type="entry name" value="DED DOMAIN-CONTAINING PROTEIN"/>
    <property type="match status" value="1"/>
</dbReference>